<dbReference type="Proteomes" id="UP000682416">
    <property type="component" value="Chromosome"/>
</dbReference>
<organism evidence="2 3">
    <name type="scientific">Nocardiopsis eucommiae</name>
    <dbReference type="NCBI Taxonomy" id="2831970"/>
    <lineage>
        <taxon>Bacteria</taxon>
        <taxon>Bacillati</taxon>
        <taxon>Actinomycetota</taxon>
        <taxon>Actinomycetes</taxon>
        <taxon>Streptosporangiales</taxon>
        <taxon>Nocardiopsidaceae</taxon>
        <taxon>Nocardiopsis</taxon>
    </lineage>
</organism>
<sequence>MDDRTAERIARYRQYAENARARAETARRSSDTYSARFQGGQPILNGHSSARGARRDRNRSDAAMRRSIDAQRTAKYWDDRADAVERREQQKHDPGVIQRRITRLEAEERRAGAGGAVRAAEIDAQLAENRAELAESGVKVWGKADFVKGDYVFRDDMWWEIARANDKTVTVGAVFGFDHARARVGGSVCTGWRTTRTAGRTGCRTRRSRVGCRGRRWRPGWVSRVGEPHLASDVRSCNNKGIGGGKPPVHFTERPHHGHDHPLDDYAVGDRVSTRHGLGTITQAPSLMASGWTVRVQHDTPATASGHARYTVTDLTPA</sequence>
<dbReference type="KEGG" id="nec:KGD82_16470"/>
<feature type="compositionally biased region" description="Basic and acidic residues" evidence="1">
    <location>
        <begin position="19"/>
        <end position="30"/>
    </location>
</feature>
<feature type="region of interest" description="Disordered" evidence="1">
    <location>
        <begin position="18"/>
        <end position="67"/>
    </location>
</feature>
<name>A0A975L5U7_9ACTN</name>
<dbReference type="Pfam" id="PF12083">
    <property type="entry name" value="DUF3560"/>
    <property type="match status" value="1"/>
</dbReference>
<accession>A0A975L5U7</accession>
<evidence type="ECO:0000313" key="2">
    <source>
        <dbReference type="EMBL" id="QVJ00354.1"/>
    </source>
</evidence>
<proteinExistence type="predicted"/>
<dbReference type="EMBL" id="CP074402">
    <property type="protein sequence ID" value="QVJ00354.1"/>
    <property type="molecule type" value="Genomic_DNA"/>
</dbReference>
<feature type="compositionally biased region" description="Basic and acidic residues" evidence="1">
    <location>
        <begin position="53"/>
        <end position="67"/>
    </location>
</feature>
<keyword evidence="3" id="KW-1185">Reference proteome</keyword>
<gene>
    <name evidence="2" type="ORF">KGD82_16470</name>
</gene>
<protein>
    <submittedName>
        <fullName evidence="2">DUF3560 domain-containing protein</fullName>
    </submittedName>
</protein>
<dbReference type="InterPro" id="IPR021944">
    <property type="entry name" value="DUF3560"/>
</dbReference>
<evidence type="ECO:0000313" key="3">
    <source>
        <dbReference type="Proteomes" id="UP000682416"/>
    </source>
</evidence>
<reference evidence="2" key="1">
    <citation type="submission" date="2021-05" db="EMBL/GenBank/DDBJ databases">
        <authorList>
            <person name="Kaiqin L."/>
            <person name="Jian G."/>
        </authorList>
    </citation>
    <scope>NUCLEOTIDE SEQUENCE</scope>
    <source>
        <strain evidence="2">HDS5</strain>
    </source>
</reference>
<evidence type="ECO:0000256" key="1">
    <source>
        <dbReference type="SAM" id="MobiDB-lite"/>
    </source>
</evidence>
<dbReference type="AlphaFoldDB" id="A0A975L5U7"/>